<dbReference type="AlphaFoldDB" id="A0A853C4Q5"/>
<dbReference type="RefSeq" id="WP_179668002.1">
    <property type="nucleotide sequence ID" value="NZ_JACCFP010000001.1"/>
</dbReference>
<gene>
    <name evidence="1" type="ORF">HNR19_002226</name>
</gene>
<reference evidence="1 2" key="1">
    <citation type="submission" date="2020-07" db="EMBL/GenBank/DDBJ databases">
        <title>Sequencing the genomes of 1000 actinobacteria strains.</title>
        <authorList>
            <person name="Klenk H.-P."/>
        </authorList>
    </citation>
    <scope>NUCLEOTIDE SEQUENCE [LARGE SCALE GENOMIC DNA]</scope>
    <source>
        <strain evidence="1 2">DSM 103833</strain>
    </source>
</reference>
<comment type="caution">
    <text evidence="1">The sequence shown here is derived from an EMBL/GenBank/DDBJ whole genome shotgun (WGS) entry which is preliminary data.</text>
</comment>
<evidence type="ECO:0008006" key="3">
    <source>
        <dbReference type="Google" id="ProtNLM"/>
    </source>
</evidence>
<evidence type="ECO:0000313" key="2">
    <source>
        <dbReference type="Proteomes" id="UP000530424"/>
    </source>
</evidence>
<dbReference type="InterPro" id="IPR027417">
    <property type="entry name" value="P-loop_NTPase"/>
</dbReference>
<proteinExistence type="predicted"/>
<dbReference type="Proteomes" id="UP000530424">
    <property type="component" value="Unassembled WGS sequence"/>
</dbReference>
<dbReference type="SUPFAM" id="SSF52540">
    <property type="entry name" value="P-loop containing nucleoside triphosphate hydrolases"/>
    <property type="match status" value="1"/>
</dbReference>
<sequence length="184" mass="20217">MRSEPGDSFAARVVAHAEARPTTLGTGRLICIDGLAGAGKTTLARQVAALRPEAVVLGTDEMLEGWSGLPGLGASIESLLRPLAAGEPGRWRRWDWYADGWAEWRRVDPGPLLVLEGVGSAAASYDELITTLVWLEAPREQRLARGIARDGEQMRDHWLTWLEDEADLHAREQTRARADLVLET</sequence>
<keyword evidence="2" id="KW-1185">Reference proteome</keyword>
<name>A0A853C4Q5_9ACTN</name>
<evidence type="ECO:0000313" key="1">
    <source>
        <dbReference type="EMBL" id="NYJ01528.1"/>
    </source>
</evidence>
<dbReference type="Gene3D" id="3.40.50.300">
    <property type="entry name" value="P-loop containing nucleotide triphosphate hydrolases"/>
    <property type="match status" value="1"/>
</dbReference>
<dbReference type="EMBL" id="JACCFP010000001">
    <property type="protein sequence ID" value="NYJ01528.1"/>
    <property type="molecule type" value="Genomic_DNA"/>
</dbReference>
<accession>A0A853C4Q5</accession>
<protein>
    <recommendedName>
        <fullName evidence="3">4-amino-4-deoxy-L-arabinose transferase</fullName>
    </recommendedName>
</protein>
<organism evidence="1 2">
    <name type="scientific">Nocardioides thalensis</name>
    <dbReference type="NCBI Taxonomy" id="1914755"/>
    <lineage>
        <taxon>Bacteria</taxon>
        <taxon>Bacillati</taxon>
        <taxon>Actinomycetota</taxon>
        <taxon>Actinomycetes</taxon>
        <taxon>Propionibacteriales</taxon>
        <taxon>Nocardioidaceae</taxon>
        <taxon>Nocardioides</taxon>
    </lineage>
</organism>